<keyword evidence="2" id="KW-1185">Reference proteome</keyword>
<dbReference type="RefSeq" id="WP_322948605.1">
    <property type="nucleotide sequence ID" value="NZ_JAYEET010000013.1"/>
</dbReference>
<organism evidence="1 2">
    <name type="scientific">Pseudomonas spirodelae</name>
    <dbReference type="NCBI Taxonomy" id="3101751"/>
    <lineage>
        <taxon>Bacteria</taxon>
        <taxon>Pseudomonadati</taxon>
        <taxon>Pseudomonadota</taxon>
        <taxon>Gammaproteobacteria</taxon>
        <taxon>Pseudomonadales</taxon>
        <taxon>Pseudomonadaceae</taxon>
        <taxon>Pseudomonas</taxon>
    </lineage>
</organism>
<protein>
    <submittedName>
        <fullName evidence="1">Glycosyltransferase family 2 protein</fullName>
    </submittedName>
</protein>
<dbReference type="Gene3D" id="3.90.550.10">
    <property type="entry name" value="Spore Coat Polysaccharide Biosynthesis Protein SpsA, Chain A"/>
    <property type="match status" value="1"/>
</dbReference>
<dbReference type="Proteomes" id="UP001292571">
    <property type="component" value="Unassembled WGS sequence"/>
</dbReference>
<gene>
    <name evidence="1" type="ORF">SOP97_06140</name>
</gene>
<evidence type="ECO:0000313" key="1">
    <source>
        <dbReference type="EMBL" id="MEA1605401.1"/>
    </source>
</evidence>
<evidence type="ECO:0000313" key="2">
    <source>
        <dbReference type="Proteomes" id="UP001292571"/>
    </source>
</evidence>
<sequence length="338" mass="39707">MIVANFSIPVVLFLFKRVDKPLEVLRQIAKVAPAKLYLLADGGRNEEETALVERCRQSIEEAITWDCEVIRKYEEKNIGVYSNIAEGAKWVFEREDCAIFLEDDNLPELTFFKFCEEMLIKYKHDSRVLWVCGTNYLKEYAPKDGSCYVFTKNMMPCGWASWSDKFTKLYDGELELWRDSYIKKRIKDDYQYKWLYYQDKYNLDYEIDSKDNLGRFYSWDYQMSFTMRVHNVYAIVPRYNQIKNIGVDSDSTHGGDTTHDVMVERFCGLQTKAMDFPLKHPTAFLADLPFEVAVAKIILHPKFFSPRSIASRVIRKVLGVKKTESISFFIKSKFSNCR</sequence>
<dbReference type="EMBL" id="JAYEET010000013">
    <property type="protein sequence ID" value="MEA1605401.1"/>
    <property type="molecule type" value="Genomic_DNA"/>
</dbReference>
<comment type="caution">
    <text evidence="1">The sequence shown here is derived from an EMBL/GenBank/DDBJ whole genome shotgun (WGS) entry which is preliminary data.</text>
</comment>
<dbReference type="SUPFAM" id="SSF53448">
    <property type="entry name" value="Nucleotide-diphospho-sugar transferases"/>
    <property type="match status" value="1"/>
</dbReference>
<reference evidence="1 2" key="1">
    <citation type="submission" date="2023-12" db="EMBL/GenBank/DDBJ databases">
        <title>Pseudomonas sp. T5W1.</title>
        <authorList>
            <person name="Maltman C."/>
        </authorList>
    </citation>
    <scope>NUCLEOTIDE SEQUENCE [LARGE SCALE GENOMIC DNA]</scope>
    <source>
        <strain evidence="1 2">T5W1</strain>
    </source>
</reference>
<accession>A0ABU5P6Z3</accession>
<name>A0ABU5P6Z3_9PSED</name>
<proteinExistence type="predicted"/>
<dbReference type="InterPro" id="IPR029044">
    <property type="entry name" value="Nucleotide-diphossugar_trans"/>
</dbReference>